<feature type="transmembrane region" description="Helical" evidence="1">
    <location>
        <begin position="44"/>
        <end position="66"/>
    </location>
</feature>
<evidence type="ECO:0000313" key="2">
    <source>
        <dbReference type="EMBL" id="SHL60218.1"/>
    </source>
</evidence>
<proteinExistence type="predicted"/>
<evidence type="ECO:0000256" key="1">
    <source>
        <dbReference type="SAM" id="Phobius"/>
    </source>
</evidence>
<keyword evidence="1" id="KW-1133">Transmembrane helix</keyword>
<protein>
    <submittedName>
        <fullName evidence="2">Uncharacterized protein</fullName>
    </submittedName>
</protein>
<accession>A0A1M7BYT9</accession>
<keyword evidence="1" id="KW-0812">Transmembrane</keyword>
<feature type="transmembrane region" description="Helical" evidence="1">
    <location>
        <begin position="6"/>
        <end position="32"/>
    </location>
</feature>
<evidence type="ECO:0000313" key="3">
    <source>
        <dbReference type="Proteomes" id="UP000184069"/>
    </source>
</evidence>
<dbReference type="AlphaFoldDB" id="A0A1M7BYT9"/>
<gene>
    <name evidence="2" type="ORF">SAMN05444407_10524</name>
</gene>
<sequence length="73" mass="8886">MDFDWIYLIVFLFFIFIIGVFVGIAYLIMRFCNRWTKDHKYKKLLNTLIFIGSFFLASFLSLYIFFTNVYLGR</sequence>
<dbReference type="EMBL" id="FRBM01000005">
    <property type="protein sequence ID" value="SHL60218.1"/>
    <property type="molecule type" value="Genomic_DNA"/>
</dbReference>
<name>A0A1M7BYT9_9FLAO</name>
<organism evidence="2 3">
    <name type="scientific">Chryseobacterium contaminans</name>
    <dbReference type="NCBI Taxonomy" id="1423959"/>
    <lineage>
        <taxon>Bacteria</taxon>
        <taxon>Pseudomonadati</taxon>
        <taxon>Bacteroidota</taxon>
        <taxon>Flavobacteriia</taxon>
        <taxon>Flavobacteriales</taxon>
        <taxon>Weeksellaceae</taxon>
        <taxon>Chryseobacterium group</taxon>
        <taxon>Chryseobacterium</taxon>
    </lineage>
</organism>
<reference evidence="2 3" key="1">
    <citation type="submission" date="2016-11" db="EMBL/GenBank/DDBJ databases">
        <authorList>
            <person name="Jaros S."/>
            <person name="Januszkiewicz K."/>
            <person name="Wedrychowicz H."/>
        </authorList>
    </citation>
    <scope>NUCLEOTIDE SEQUENCE [LARGE SCALE GENOMIC DNA]</scope>
    <source>
        <strain evidence="2 3">DSM 27621</strain>
    </source>
</reference>
<dbReference type="Proteomes" id="UP000184069">
    <property type="component" value="Unassembled WGS sequence"/>
</dbReference>
<keyword evidence="1" id="KW-0472">Membrane</keyword>